<organism evidence="1 2">
    <name type="scientific">Rubripirellula lacrimiformis</name>
    <dbReference type="NCBI Taxonomy" id="1930273"/>
    <lineage>
        <taxon>Bacteria</taxon>
        <taxon>Pseudomonadati</taxon>
        <taxon>Planctomycetota</taxon>
        <taxon>Planctomycetia</taxon>
        <taxon>Pirellulales</taxon>
        <taxon>Pirellulaceae</taxon>
        <taxon>Rubripirellula</taxon>
    </lineage>
</organism>
<evidence type="ECO:0000313" key="2">
    <source>
        <dbReference type="Proteomes" id="UP000318538"/>
    </source>
</evidence>
<protein>
    <submittedName>
        <fullName evidence="1">Uncharacterized protein</fullName>
    </submittedName>
</protein>
<name>A0A517NCI5_9BACT</name>
<dbReference type="KEGG" id="rlc:K227x_32410"/>
<dbReference type="Proteomes" id="UP000318538">
    <property type="component" value="Chromosome"/>
</dbReference>
<sequence>MQTWPLLIASAFPATLQSAEPKASPKFPAAIRTVESKPESLTNFTVRLTADRGVDIYAHNPKNDAWKHVAATLTIHDANGDTVDARVTYPDGTKIESGFLGDLYVYRNSVDIVLAIADGTVKLPLSLTLEGAGYNRLRYYCLGKMKLQAVHK</sequence>
<accession>A0A517NCI5</accession>
<gene>
    <name evidence="1" type="ORF">K227x_32410</name>
</gene>
<reference evidence="1 2" key="1">
    <citation type="submission" date="2019-02" db="EMBL/GenBank/DDBJ databases">
        <title>Deep-cultivation of Planctomycetes and their phenomic and genomic characterization uncovers novel biology.</title>
        <authorList>
            <person name="Wiegand S."/>
            <person name="Jogler M."/>
            <person name="Boedeker C."/>
            <person name="Pinto D."/>
            <person name="Vollmers J."/>
            <person name="Rivas-Marin E."/>
            <person name="Kohn T."/>
            <person name="Peeters S.H."/>
            <person name="Heuer A."/>
            <person name="Rast P."/>
            <person name="Oberbeckmann S."/>
            <person name="Bunk B."/>
            <person name="Jeske O."/>
            <person name="Meyerdierks A."/>
            <person name="Storesund J.E."/>
            <person name="Kallscheuer N."/>
            <person name="Luecker S."/>
            <person name="Lage O.M."/>
            <person name="Pohl T."/>
            <person name="Merkel B.J."/>
            <person name="Hornburger P."/>
            <person name="Mueller R.-W."/>
            <person name="Bruemmer F."/>
            <person name="Labrenz M."/>
            <person name="Spormann A.M."/>
            <person name="Op den Camp H."/>
            <person name="Overmann J."/>
            <person name="Amann R."/>
            <person name="Jetten M.S.M."/>
            <person name="Mascher T."/>
            <person name="Medema M.H."/>
            <person name="Devos D.P."/>
            <person name="Kaster A.-K."/>
            <person name="Ovreas L."/>
            <person name="Rohde M."/>
            <person name="Galperin M.Y."/>
            <person name="Jogler C."/>
        </authorList>
    </citation>
    <scope>NUCLEOTIDE SEQUENCE [LARGE SCALE GENOMIC DNA]</scope>
    <source>
        <strain evidence="1 2">K22_7</strain>
    </source>
</reference>
<keyword evidence="2" id="KW-1185">Reference proteome</keyword>
<dbReference type="AlphaFoldDB" id="A0A517NCI5"/>
<dbReference type="EMBL" id="CP036525">
    <property type="protein sequence ID" value="QDT04844.1"/>
    <property type="molecule type" value="Genomic_DNA"/>
</dbReference>
<proteinExistence type="predicted"/>
<evidence type="ECO:0000313" key="1">
    <source>
        <dbReference type="EMBL" id="QDT04844.1"/>
    </source>
</evidence>